<reference evidence="1" key="1">
    <citation type="submission" date="2021-02" db="EMBL/GenBank/DDBJ databases">
        <title>Genome sequence Cadophora malorum strain M34.</title>
        <authorList>
            <person name="Stefanovic E."/>
            <person name="Vu D."/>
            <person name="Scully C."/>
            <person name="Dijksterhuis J."/>
            <person name="Roader J."/>
            <person name="Houbraken J."/>
        </authorList>
    </citation>
    <scope>NUCLEOTIDE SEQUENCE</scope>
    <source>
        <strain evidence="1">M34</strain>
    </source>
</reference>
<protein>
    <submittedName>
        <fullName evidence="1">Uncharacterized protein</fullName>
    </submittedName>
</protein>
<dbReference type="Proteomes" id="UP000664132">
    <property type="component" value="Unassembled WGS sequence"/>
</dbReference>
<evidence type="ECO:0000313" key="1">
    <source>
        <dbReference type="EMBL" id="KAG4426669.1"/>
    </source>
</evidence>
<keyword evidence="2" id="KW-1185">Reference proteome</keyword>
<sequence>MLPPAPSCRRALQRQLYTSSESIWISDEALSRVFQRFCAVSKTRKRFGSFVPGPLESRRRLGKRRMTLQSDAAPAPAFGLASLWGSLREVDRTQWQWEAPTTRDMVPQETPSILPKWLVDWGTATEAVPGPNIQTKSRSRAKAKNLPFKDDIRSFRKALKGCDPGEMPVLCDDFNRQLTQTLSLGLHTEHYFSYAMKFVFQDIQQAFLDPEQASARCLALCQAMWDGISSSKVMQPSDLGDTTMRVFIATLCDIPISEGLQALVSEVLASVSKSQLQQMYPSIARLVHSWLLSWHEEDASHVNGSSLSLAVQSVSKATSAVAMVKTLTESLEESPSFAEDLLAYRQSLQIARKAISSSAGVLEEAECVISPHRRSIRTLTASLGRLSPGVLRTIVHQCSSKISRTVIHNGVGTSLQHNWLSIVARMPNMSENLLLKTWKQFGSYVEQDSATDILLEHWIRQDLLERPALTRIVYDVASQRYRKDLSTLLYVMDGERENCWDKLRLLFRFLDKLGDHQTICRTLVSLNKRRMKVPADIMDETLESMAIKDTLLAQKAFQVYRFIRYNDTPLRLEKCPRFVFSMINNPNISSSVIWKSLGIPLYESMPSRLLARHTPPVEPTLTPAVADHLTKMATLFAHCSARTQRVAFRNVMQCLFHLRKHNAPITPELTRAMVHAGISRRISSHGWIAKERAQWLLELVEKVEGTDVAVTVDEIVKVWNQQISERVSQRDTAINVI</sequence>
<gene>
    <name evidence="1" type="ORF">IFR04_000100</name>
</gene>
<comment type="caution">
    <text evidence="1">The sequence shown here is derived from an EMBL/GenBank/DDBJ whole genome shotgun (WGS) entry which is preliminary data.</text>
</comment>
<dbReference type="AlphaFoldDB" id="A0A8H8BWV9"/>
<organism evidence="1 2">
    <name type="scientific">Cadophora malorum</name>
    <dbReference type="NCBI Taxonomy" id="108018"/>
    <lineage>
        <taxon>Eukaryota</taxon>
        <taxon>Fungi</taxon>
        <taxon>Dikarya</taxon>
        <taxon>Ascomycota</taxon>
        <taxon>Pezizomycotina</taxon>
        <taxon>Leotiomycetes</taxon>
        <taxon>Helotiales</taxon>
        <taxon>Ploettnerulaceae</taxon>
        <taxon>Cadophora</taxon>
    </lineage>
</organism>
<proteinExistence type="predicted"/>
<name>A0A8H8BWV9_9HELO</name>
<dbReference type="EMBL" id="JAFJYH010000001">
    <property type="protein sequence ID" value="KAG4426669.1"/>
    <property type="molecule type" value="Genomic_DNA"/>
</dbReference>
<accession>A0A8H8BWV9</accession>
<evidence type="ECO:0000313" key="2">
    <source>
        <dbReference type="Proteomes" id="UP000664132"/>
    </source>
</evidence>
<dbReference type="OrthoDB" id="5428038at2759"/>